<dbReference type="Pfam" id="PF07045">
    <property type="entry name" value="DUF1330"/>
    <property type="match status" value="1"/>
</dbReference>
<proteinExistence type="predicted"/>
<accession>A0ABV3RLU9</accession>
<dbReference type="EMBL" id="JBFNXX010000005">
    <property type="protein sequence ID" value="MEW9919533.1"/>
    <property type="molecule type" value="Genomic_DNA"/>
</dbReference>
<gene>
    <name evidence="2" type="ORF">AB2B41_07960</name>
</gene>
<dbReference type="InterPro" id="IPR011008">
    <property type="entry name" value="Dimeric_a/b-barrel"/>
</dbReference>
<sequence>MAKGYLVAHIRVHDKGAFEEFKQLSGAAIKAHNGKVLVRNPSPDHREGGARGLAIVIEFESIDAARAFYESDAYTEARAIREKISDTDLILVEGLQT</sequence>
<reference evidence="2 3" key="1">
    <citation type="submission" date="2024-07" db="EMBL/GenBank/DDBJ databases">
        <title>Marimonas sp.nov., isolated from tidal-flat sediment.</title>
        <authorList>
            <person name="Jayan J.N."/>
            <person name="Lee S.S."/>
        </authorList>
    </citation>
    <scope>NUCLEOTIDE SEQUENCE [LARGE SCALE GENOMIC DNA]</scope>
    <source>
        <strain evidence="2 3">MJW-29</strain>
    </source>
</reference>
<dbReference type="PANTHER" id="PTHR41521:SF4">
    <property type="entry name" value="BLR0684 PROTEIN"/>
    <property type="match status" value="1"/>
</dbReference>
<protein>
    <submittedName>
        <fullName evidence="2">DUF1330 domain-containing protein</fullName>
    </submittedName>
</protein>
<evidence type="ECO:0000313" key="2">
    <source>
        <dbReference type="EMBL" id="MEW9919533.1"/>
    </source>
</evidence>
<dbReference type="InterPro" id="IPR010753">
    <property type="entry name" value="DUF1330"/>
</dbReference>
<dbReference type="RefSeq" id="WP_367877241.1">
    <property type="nucleotide sequence ID" value="NZ_JBFNXX010000005.1"/>
</dbReference>
<organism evidence="2 3">
    <name type="scientific">Sulfitobacter sediminis</name>
    <dbReference type="NCBI Taxonomy" id="3234186"/>
    <lineage>
        <taxon>Bacteria</taxon>
        <taxon>Pseudomonadati</taxon>
        <taxon>Pseudomonadota</taxon>
        <taxon>Alphaproteobacteria</taxon>
        <taxon>Rhodobacterales</taxon>
        <taxon>Roseobacteraceae</taxon>
        <taxon>Sulfitobacter</taxon>
    </lineage>
</organism>
<evidence type="ECO:0000313" key="3">
    <source>
        <dbReference type="Proteomes" id="UP001556098"/>
    </source>
</evidence>
<dbReference type="SUPFAM" id="SSF54909">
    <property type="entry name" value="Dimeric alpha+beta barrel"/>
    <property type="match status" value="1"/>
</dbReference>
<feature type="domain" description="DUF1330" evidence="1">
    <location>
        <begin position="3"/>
        <end position="95"/>
    </location>
</feature>
<name>A0ABV3RLU9_9RHOB</name>
<dbReference type="PANTHER" id="PTHR41521">
    <property type="match status" value="1"/>
</dbReference>
<comment type="caution">
    <text evidence="2">The sequence shown here is derived from an EMBL/GenBank/DDBJ whole genome shotgun (WGS) entry which is preliminary data.</text>
</comment>
<evidence type="ECO:0000259" key="1">
    <source>
        <dbReference type="Pfam" id="PF07045"/>
    </source>
</evidence>
<dbReference type="Gene3D" id="3.30.70.100">
    <property type="match status" value="1"/>
</dbReference>
<keyword evidence="3" id="KW-1185">Reference proteome</keyword>
<dbReference type="Proteomes" id="UP001556098">
    <property type="component" value="Unassembled WGS sequence"/>
</dbReference>